<evidence type="ECO:0000313" key="1">
    <source>
        <dbReference type="EMBL" id="KAK2833058.1"/>
    </source>
</evidence>
<proteinExistence type="predicted"/>
<protein>
    <submittedName>
        <fullName evidence="1">Uncharacterized protein</fullName>
    </submittedName>
</protein>
<reference evidence="1" key="1">
    <citation type="submission" date="2023-07" db="EMBL/GenBank/DDBJ databases">
        <title>Chromosome-level Genome Assembly of Striped Snakehead (Channa striata).</title>
        <authorList>
            <person name="Liu H."/>
        </authorList>
    </citation>
    <scope>NUCLEOTIDE SEQUENCE</scope>
    <source>
        <strain evidence="1">Gz</strain>
        <tissue evidence="1">Muscle</tissue>
    </source>
</reference>
<organism evidence="1 2">
    <name type="scientific">Channa striata</name>
    <name type="common">Snakehead murrel</name>
    <name type="synonym">Ophicephalus striatus</name>
    <dbReference type="NCBI Taxonomy" id="64152"/>
    <lineage>
        <taxon>Eukaryota</taxon>
        <taxon>Metazoa</taxon>
        <taxon>Chordata</taxon>
        <taxon>Craniata</taxon>
        <taxon>Vertebrata</taxon>
        <taxon>Euteleostomi</taxon>
        <taxon>Actinopterygii</taxon>
        <taxon>Neopterygii</taxon>
        <taxon>Teleostei</taxon>
        <taxon>Neoteleostei</taxon>
        <taxon>Acanthomorphata</taxon>
        <taxon>Anabantaria</taxon>
        <taxon>Anabantiformes</taxon>
        <taxon>Channoidei</taxon>
        <taxon>Channidae</taxon>
        <taxon>Channa</taxon>
    </lineage>
</organism>
<keyword evidence="2" id="KW-1185">Reference proteome</keyword>
<evidence type="ECO:0000313" key="2">
    <source>
        <dbReference type="Proteomes" id="UP001187415"/>
    </source>
</evidence>
<gene>
    <name evidence="1" type="ORF">Q5P01_016947</name>
</gene>
<name>A0AA88M973_CHASR</name>
<accession>A0AA88M973</accession>
<sequence>METTCIFGPDKPEFLRRKSDHLKKHSWTGLVIDSIKSFGAVRLLIDWTCIRFVSQRHMFDSILVLGLCCFRYRSPVRSAL</sequence>
<dbReference type="AlphaFoldDB" id="A0AA88M973"/>
<comment type="caution">
    <text evidence="1">The sequence shown here is derived from an EMBL/GenBank/DDBJ whole genome shotgun (WGS) entry which is preliminary data.</text>
</comment>
<dbReference type="EMBL" id="JAUPFM010000013">
    <property type="protein sequence ID" value="KAK2833058.1"/>
    <property type="molecule type" value="Genomic_DNA"/>
</dbReference>
<dbReference type="Proteomes" id="UP001187415">
    <property type="component" value="Unassembled WGS sequence"/>
</dbReference>